<dbReference type="GO" id="GO:0009143">
    <property type="term" value="P:nucleoside triphosphate catabolic process"/>
    <property type="evidence" value="ECO:0007669"/>
    <property type="project" value="InterPro"/>
</dbReference>
<dbReference type="GO" id="GO:0005829">
    <property type="term" value="C:cytosol"/>
    <property type="evidence" value="ECO:0007669"/>
    <property type="project" value="TreeGrafter"/>
</dbReference>
<dbReference type="AlphaFoldDB" id="A0A2M7R5K5"/>
<name>A0A2M7R5K5_9BACT</name>
<evidence type="ECO:0000256" key="2">
    <source>
        <dbReference type="ARBA" id="ARBA00022801"/>
    </source>
</evidence>
<dbReference type="GO" id="GO:0047429">
    <property type="term" value="F:nucleoside triphosphate diphosphatase activity"/>
    <property type="evidence" value="ECO:0007669"/>
    <property type="project" value="InterPro"/>
</dbReference>
<dbReference type="EMBL" id="PFLW01000079">
    <property type="protein sequence ID" value="PIY88576.1"/>
    <property type="molecule type" value="Genomic_DNA"/>
</dbReference>
<dbReference type="Gene3D" id="3.90.950.10">
    <property type="match status" value="1"/>
</dbReference>
<dbReference type="PANTHER" id="PTHR11067:SF9">
    <property type="entry name" value="INOSINE TRIPHOSPHATE PYROPHOSPHATASE"/>
    <property type="match status" value="1"/>
</dbReference>
<dbReference type="Proteomes" id="UP000230767">
    <property type="component" value="Unassembled WGS sequence"/>
</dbReference>
<evidence type="ECO:0000313" key="4">
    <source>
        <dbReference type="Proteomes" id="UP000230767"/>
    </source>
</evidence>
<proteinExistence type="inferred from homology"/>
<evidence type="ECO:0000313" key="3">
    <source>
        <dbReference type="EMBL" id="PIY88576.1"/>
    </source>
</evidence>
<sequence>MRKLLIATTNPGKIREYKEIFNRLKLPVKLVSLKDLKIKEKVKEDGETFEENAVKKAKFYYKLTKLPTLAEDSGLEIDYLNGQPGVKSRRWPGYEASDKELINITLKKLKGVTLEKRGAQLRVVMALIIDEKVKTFQGLLRGIIMEKPIKKMIPGYPFRSLFYLPEIKKVIGELTMEQEAMVAHRKKAVKKALPILKKIFNLNLRS</sequence>
<dbReference type="InterPro" id="IPR029001">
    <property type="entry name" value="ITPase-like_fam"/>
</dbReference>
<dbReference type="SUPFAM" id="SSF52972">
    <property type="entry name" value="ITPase-like"/>
    <property type="match status" value="1"/>
</dbReference>
<reference evidence="4" key="1">
    <citation type="submission" date="2017-09" db="EMBL/GenBank/DDBJ databases">
        <title>Depth-based differentiation of microbial function through sediment-hosted aquifers and enrichment of novel symbionts in the deep terrestrial subsurface.</title>
        <authorList>
            <person name="Probst A.J."/>
            <person name="Ladd B."/>
            <person name="Jarett J.K."/>
            <person name="Geller-Mcgrath D.E."/>
            <person name="Sieber C.M.K."/>
            <person name="Emerson J.B."/>
            <person name="Anantharaman K."/>
            <person name="Thomas B.C."/>
            <person name="Malmstrom R."/>
            <person name="Stieglmeier M."/>
            <person name="Klingl A."/>
            <person name="Woyke T."/>
            <person name="Ryan C.M."/>
            <person name="Banfield J.F."/>
        </authorList>
    </citation>
    <scope>NUCLEOTIDE SEQUENCE [LARGE SCALE GENOMIC DNA]</scope>
</reference>
<gene>
    <name evidence="3" type="ORF">COY73_03325</name>
</gene>
<keyword evidence="2" id="KW-0378">Hydrolase</keyword>
<organism evidence="3 4">
    <name type="scientific">Candidatus Nealsonbacteria bacterium CG_4_10_14_0_8_um_filter_37_14</name>
    <dbReference type="NCBI Taxonomy" id="1974684"/>
    <lineage>
        <taxon>Bacteria</taxon>
        <taxon>Candidatus Nealsoniibacteriota</taxon>
    </lineage>
</organism>
<evidence type="ECO:0000256" key="1">
    <source>
        <dbReference type="ARBA" id="ARBA00008023"/>
    </source>
</evidence>
<dbReference type="Pfam" id="PF01725">
    <property type="entry name" value="Ham1p_like"/>
    <property type="match status" value="1"/>
</dbReference>
<protein>
    <submittedName>
        <fullName evidence="3">Non-canonical purine NTP pyrophosphatase</fullName>
    </submittedName>
</protein>
<dbReference type="PANTHER" id="PTHR11067">
    <property type="entry name" value="INOSINE TRIPHOSPHATE PYROPHOSPHATASE/HAM1 PROTEIN"/>
    <property type="match status" value="1"/>
</dbReference>
<comment type="similarity">
    <text evidence="1">Belongs to the HAM1 NTPase family.</text>
</comment>
<accession>A0A2M7R5K5</accession>
<dbReference type="InterPro" id="IPR002637">
    <property type="entry name" value="RdgB/HAM1"/>
</dbReference>
<dbReference type="CDD" id="cd00515">
    <property type="entry name" value="HAM1"/>
    <property type="match status" value="1"/>
</dbReference>
<comment type="caution">
    <text evidence="3">The sequence shown here is derived from an EMBL/GenBank/DDBJ whole genome shotgun (WGS) entry which is preliminary data.</text>
</comment>